<name>A0A2N4UEF9_9BURK</name>
<evidence type="ECO:0000313" key="4">
    <source>
        <dbReference type="EMBL" id="PLC53412.1"/>
    </source>
</evidence>
<dbReference type="GO" id="GO:0005829">
    <property type="term" value="C:cytosol"/>
    <property type="evidence" value="ECO:0007669"/>
    <property type="project" value="TreeGrafter"/>
</dbReference>
<accession>A0A2N4UEF9</accession>
<dbReference type="GO" id="GO:0019878">
    <property type="term" value="P:lysine biosynthetic process via aminoadipic acid"/>
    <property type="evidence" value="ECO:0007669"/>
    <property type="project" value="TreeGrafter"/>
</dbReference>
<comment type="caution">
    <text evidence="4">The sequence shown here is derived from an EMBL/GenBank/DDBJ whole genome shotgun (WGS) entry which is preliminary data.</text>
</comment>
<evidence type="ECO:0000256" key="2">
    <source>
        <dbReference type="ARBA" id="ARBA00022679"/>
    </source>
</evidence>
<dbReference type="RefSeq" id="WP_102070683.1">
    <property type="nucleotide sequence ID" value="NZ_PDNV01000008.1"/>
</dbReference>
<dbReference type="Pfam" id="PF01648">
    <property type="entry name" value="ACPS"/>
    <property type="match status" value="1"/>
</dbReference>
<dbReference type="InterPro" id="IPR037143">
    <property type="entry name" value="4-PPantetheinyl_Trfase_dom_sf"/>
</dbReference>
<reference evidence="4 5" key="1">
    <citation type="submission" date="2017-10" db="EMBL/GenBank/DDBJ databases">
        <title>Two draft genome sequences of Pusillimonas sp. strains isolated from a nitrate- and radionuclide-contaminated groundwater in Russia.</title>
        <authorList>
            <person name="Grouzdev D.S."/>
            <person name="Tourova T.P."/>
            <person name="Goeva M.A."/>
            <person name="Babich T.L."/>
            <person name="Sokolova D.S."/>
            <person name="Abdullin R."/>
            <person name="Poltaraus A.B."/>
            <person name="Toshchakov S.V."/>
            <person name="Nazina T.N."/>
        </authorList>
    </citation>
    <scope>NUCLEOTIDE SEQUENCE [LARGE SCALE GENOMIC DNA]</scope>
    <source>
        <strain evidence="4 5">JR1/69-2-13</strain>
    </source>
</reference>
<feature type="domain" description="4'-phosphopantetheinyl transferase" evidence="3">
    <location>
        <begin position="88"/>
        <end position="167"/>
    </location>
</feature>
<evidence type="ECO:0000259" key="3">
    <source>
        <dbReference type="Pfam" id="PF01648"/>
    </source>
</evidence>
<keyword evidence="5" id="KW-1185">Reference proteome</keyword>
<evidence type="ECO:0000313" key="5">
    <source>
        <dbReference type="Proteomes" id="UP000234328"/>
    </source>
</evidence>
<dbReference type="GO" id="GO:0016301">
    <property type="term" value="F:kinase activity"/>
    <property type="evidence" value="ECO:0007669"/>
    <property type="project" value="UniProtKB-KW"/>
</dbReference>
<comment type="similarity">
    <text evidence="1">Belongs to the P-Pant transferase superfamily. Gsp/Sfp/HetI/AcpT family.</text>
</comment>
<dbReference type="InterPro" id="IPR050559">
    <property type="entry name" value="P-Pant_transferase_sf"/>
</dbReference>
<dbReference type="GO" id="GO:0008897">
    <property type="term" value="F:holo-[acyl-carrier-protein] synthase activity"/>
    <property type="evidence" value="ECO:0007669"/>
    <property type="project" value="InterPro"/>
</dbReference>
<proteinExistence type="inferred from homology"/>
<dbReference type="Proteomes" id="UP000234328">
    <property type="component" value="Unassembled WGS sequence"/>
</dbReference>
<dbReference type="OrthoDB" id="9808281at2"/>
<dbReference type="InterPro" id="IPR008278">
    <property type="entry name" value="4-PPantetheinyl_Trfase_dom"/>
</dbReference>
<dbReference type="GO" id="GO:0000287">
    <property type="term" value="F:magnesium ion binding"/>
    <property type="evidence" value="ECO:0007669"/>
    <property type="project" value="InterPro"/>
</dbReference>
<gene>
    <name evidence="4" type="ORF">CR155_14200</name>
</gene>
<protein>
    <submittedName>
        <fullName evidence="4">4-diphosphocytidyl-2C-methyl-D-erythritol kinase</fullName>
    </submittedName>
</protein>
<dbReference type="Gene3D" id="3.90.470.20">
    <property type="entry name" value="4'-phosphopantetheinyl transferase domain"/>
    <property type="match status" value="1"/>
</dbReference>
<dbReference type="AlphaFoldDB" id="A0A2N4UEF9"/>
<sequence length="230" mass="25406">MLNAFFPQQLLLTFAQPSARAYYSLNALSLHDSTRVARERGPKAELDWQVSRALLRACRQREGDDRAESLSHSRGHAVLAQAPLACKVGVDMEMIRPRRVMALAEWACNATEIDWLLGQDDPLAQHTSFYMLWTLKEAFVKAAGLVFPSDLSRVGLDCTTGNVPSLRAPDGAWLARTYLLGSDCVISAVWHPMIDQAMREEPVWRAGPSSVLPPLAILGAWRQHAGSAIS</sequence>
<dbReference type="SUPFAM" id="SSF56214">
    <property type="entry name" value="4'-phosphopantetheinyl transferase"/>
    <property type="match status" value="1"/>
</dbReference>
<dbReference type="PANTHER" id="PTHR12215">
    <property type="entry name" value="PHOSPHOPANTETHEINE TRANSFERASE"/>
    <property type="match status" value="1"/>
</dbReference>
<organism evidence="4 5">
    <name type="scientific">Pollutimonas nitritireducens</name>
    <dbReference type="NCBI Taxonomy" id="2045209"/>
    <lineage>
        <taxon>Bacteria</taxon>
        <taxon>Pseudomonadati</taxon>
        <taxon>Pseudomonadota</taxon>
        <taxon>Betaproteobacteria</taxon>
        <taxon>Burkholderiales</taxon>
        <taxon>Alcaligenaceae</taxon>
        <taxon>Pollutimonas</taxon>
    </lineage>
</organism>
<keyword evidence="2" id="KW-0808">Transferase</keyword>
<evidence type="ECO:0000256" key="1">
    <source>
        <dbReference type="ARBA" id="ARBA00010990"/>
    </source>
</evidence>
<dbReference type="PANTHER" id="PTHR12215:SF10">
    <property type="entry name" value="L-AMINOADIPATE-SEMIALDEHYDE DEHYDROGENASE-PHOSPHOPANTETHEINYL TRANSFERASE"/>
    <property type="match status" value="1"/>
</dbReference>
<keyword evidence="4" id="KW-0418">Kinase</keyword>
<dbReference type="EMBL" id="PDNV01000008">
    <property type="protein sequence ID" value="PLC53412.1"/>
    <property type="molecule type" value="Genomic_DNA"/>
</dbReference>